<gene>
    <name evidence="3" type="ORF">C7M71_013640</name>
</gene>
<dbReference type="OrthoDB" id="7933390at2"/>
<accession>A0A345SX73</accession>
<organism evidence="3 4">
    <name type="scientific">Peterkaempfera bronchialis</name>
    <dbReference type="NCBI Taxonomy" id="2126346"/>
    <lineage>
        <taxon>Bacteria</taxon>
        <taxon>Bacillati</taxon>
        <taxon>Actinomycetota</taxon>
        <taxon>Actinomycetes</taxon>
        <taxon>Kitasatosporales</taxon>
        <taxon>Streptomycetaceae</taxon>
        <taxon>Peterkaempfera</taxon>
    </lineage>
</organism>
<dbReference type="InterPro" id="IPR013325">
    <property type="entry name" value="RNA_pol_sigma_r2"/>
</dbReference>
<feature type="region of interest" description="Disordered" evidence="1">
    <location>
        <begin position="398"/>
        <end position="437"/>
    </location>
</feature>
<name>A0A345SX73_9ACTN</name>
<dbReference type="GO" id="GO:0003700">
    <property type="term" value="F:DNA-binding transcription factor activity"/>
    <property type="evidence" value="ECO:0007669"/>
    <property type="project" value="InterPro"/>
</dbReference>
<dbReference type="Gene3D" id="1.10.1740.10">
    <property type="match status" value="1"/>
</dbReference>
<feature type="domain" description="Ricin B lectin" evidence="2">
    <location>
        <begin position="441"/>
        <end position="573"/>
    </location>
</feature>
<evidence type="ECO:0000259" key="2">
    <source>
        <dbReference type="SMART" id="SM00458"/>
    </source>
</evidence>
<dbReference type="SUPFAM" id="SSF88946">
    <property type="entry name" value="Sigma2 domain of RNA polymerase sigma factors"/>
    <property type="match status" value="1"/>
</dbReference>
<dbReference type="EMBL" id="CP031264">
    <property type="protein sequence ID" value="AXI78328.1"/>
    <property type="molecule type" value="Genomic_DNA"/>
</dbReference>
<sequence>MPQLHPYDRFDRLPSTEAAPPVDSPCSTLSDPELTRLIRSSEAPIAQEAADELRRRHLPPVLAYARICARDSHAAEQLATDAFNRAAQAVQAAGGPKHAWRHQLLMLVQRTAAGWATTTRRARLAPDFAAWLDSTASDAPEARPDLPALELRSPMLRGFRALPERTQAVLWHSVVEEDDDTETGRLLGLEPQSVPYLREKAREAYRDAYLQAHAEYGAAEECRGFSGLVEAAARRSGVHQNEDLDRHLAACPRCSRLLIDLVGISERPDAVLAEGLLMWGGAAYVAARLGKTVTGRTSAVRNPRALRARRVPAAPTGRLVSDRSAARRLVRLPRQFPALSAAAAVVVIAATAATTIVTLVPSNSSSTAVGGGDPLGIPPLVVSRTTAFATVTVAAPTSAAPPSASASASPSPSTSLSSRPASPPRTSAGTAAALPPPPTLGITYSELVDGRSGLCLDVQDQFLEQGADVIVHTCTGATSQKWYLDAGHLLRNYANPDFCLDSRGGTRRGVGVWTCASAAGRNGDNLRFEITADGAIRPSIDGRHELTPTGDDSGSRVALAWAQDRTDQQWRKGATAVLQE</sequence>
<feature type="region of interest" description="Disordered" evidence="1">
    <location>
        <begin position="1"/>
        <end position="29"/>
    </location>
</feature>
<feature type="compositionally biased region" description="Basic and acidic residues" evidence="1">
    <location>
        <begin position="1"/>
        <end position="14"/>
    </location>
</feature>
<dbReference type="InterPro" id="IPR035992">
    <property type="entry name" value="Ricin_B-like_lectins"/>
</dbReference>
<dbReference type="KEGG" id="stri:C7M71_013640"/>
<keyword evidence="4" id="KW-1185">Reference proteome</keyword>
<reference evidence="4" key="1">
    <citation type="submission" date="2018-07" db="EMBL/GenBank/DDBJ databases">
        <title>Streptacidiphilus bronchialis DSM 106435 chromosome.</title>
        <authorList>
            <person name="Batra D."/>
            <person name="Gulvik C.A."/>
        </authorList>
    </citation>
    <scope>NUCLEOTIDE SEQUENCE [LARGE SCALE GENOMIC DNA]</scope>
    <source>
        <strain evidence="4">DSM 106435</strain>
    </source>
</reference>
<dbReference type="Pfam" id="PF00652">
    <property type="entry name" value="Ricin_B_lectin"/>
    <property type="match status" value="1"/>
</dbReference>
<dbReference type="InterPro" id="IPR000772">
    <property type="entry name" value="Ricin_B_lectin"/>
</dbReference>
<dbReference type="PROSITE" id="PS50231">
    <property type="entry name" value="RICIN_B_LECTIN"/>
    <property type="match status" value="1"/>
</dbReference>
<feature type="compositionally biased region" description="Low complexity" evidence="1">
    <location>
        <begin position="398"/>
        <end position="433"/>
    </location>
</feature>
<proteinExistence type="predicted"/>
<dbReference type="SMART" id="SM00458">
    <property type="entry name" value="RICIN"/>
    <property type="match status" value="1"/>
</dbReference>
<dbReference type="Proteomes" id="UP000249340">
    <property type="component" value="Chromosome"/>
</dbReference>
<dbReference type="AlphaFoldDB" id="A0A345SX73"/>
<evidence type="ECO:0000313" key="3">
    <source>
        <dbReference type="EMBL" id="AXI78328.1"/>
    </source>
</evidence>
<dbReference type="SUPFAM" id="SSF50370">
    <property type="entry name" value="Ricin B-like lectins"/>
    <property type="match status" value="1"/>
</dbReference>
<protein>
    <recommendedName>
        <fullName evidence="2">Ricin B lectin domain-containing protein</fullName>
    </recommendedName>
</protein>
<dbReference type="GO" id="GO:0006352">
    <property type="term" value="P:DNA-templated transcription initiation"/>
    <property type="evidence" value="ECO:0007669"/>
    <property type="project" value="InterPro"/>
</dbReference>
<dbReference type="RefSeq" id="WP_111495068.1">
    <property type="nucleotide sequence ID" value="NZ_CP031264.1"/>
</dbReference>
<evidence type="ECO:0000313" key="4">
    <source>
        <dbReference type="Proteomes" id="UP000249340"/>
    </source>
</evidence>
<dbReference type="Gene3D" id="2.80.10.50">
    <property type="match status" value="1"/>
</dbReference>
<evidence type="ECO:0000256" key="1">
    <source>
        <dbReference type="SAM" id="MobiDB-lite"/>
    </source>
</evidence>